<keyword evidence="5" id="KW-0448">Lipopolysaccharide biosynthesis</keyword>
<dbReference type="SUPFAM" id="SSF53448">
    <property type="entry name" value="Nucleotide-diphospho-sugar transferases"/>
    <property type="match status" value="1"/>
</dbReference>
<dbReference type="PANTHER" id="PTHR48090">
    <property type="entry name" value="UNDECAPRENYL-PHOSPHATE 4-DEOXY-4-FORMAMIDO-L-ARABINOSE TRANSFERASE-RELATED"/>
    <property type="match status" value="1"/>
</dbReference>
<evidence type="ECO:0000256" key="3">
    <source>
        <dbReference type="ARBA" id="ARBA00022679"/>
    </source>
</evidence>
<keyword evidence="4 8" id="KW-0812">Transmembrane</keyword>
<keyword evidence="7 8" id="KW-0472">Membrane</keyword>
<dbReference type="InterPro" id="IPR001173">
    <property type="entry name" value="Glyco_trans_2-like"/>
</dbReference>
<feature type="transmembrane region" description="Helical" evidence="8">
    <location>
        <begin position="266"/>
        <end position="294"/>
    </location>
</feature>
<evidence type="ECO:0000256" key="7">
    <source>
        <dbReference type="ARBA" id="ARBA00023136"/>
    </source>
</evidence>
<evidence type="ECO:0000256" key="2">
    <source>
        <dbReference type="ARBA" id="ARBA00022676"/>
    </source>
</evidence>
<dbReference type="InterPro" id="IPR029044">
    <property type="entry name" value="Nucleotide-diphossugar_trans"/>
</dbReference>
<sequence>MVSKKGTIIVPGYNEKPNIKPLVEEIKRLRAKDRKRDYHVVIVDDGSSDGTYEEATKLSKKLKWLDVEKHRANLGKTEAIVTGFLASKGDVIVILDADLQYDPLEIPLLLEKIDQGYDIVSGWKQGRYRKRFVSTIYNNLSRMLFRIPVHDQNAIKAMKREVLEEIPLRKDWHRYMVALAVDRGFKATEVKVTLRERYAGESKYSGKGRIFVGVMDLLSVKFLLTFMKKPMLLFGNMGIVSLGLGFLVGIYTVVMRVFFHHGYRPLLYLTMLLILAGLLLFAMGFLAEVITTLLERMERIEKRLK</sequence>
<reference evidence="10" key="1">
    <citation type="journal article" date="2020" name="mSystems">
        <title>Genome- and Community-Level Interaction Insights into Carbon Utilization and Element Cycling Functions of Hydrothermarchaeota in Hydrothermal Sediment.</title>
        <authorList>
            <person name="Zhou Z."/>
            <person name="Liu Y."/>
            <person name="Xu W."/>
            <person name="Pan J."/>
            <person name="Luo Z.H."/>
            <person name="Li M."/>
        </authorList>
    </citation>
    <scope>NUCLEOTIDE SEQUENCE [LARGE SCALE GENOMIC DNA]</scope>
    <source>
        <strain evidence="10">HyVt-102</strain>
    </source>
</reference>
<keyword evidence="6 8" id="KW-1133">Transmembrane helix</keyword>
<dbReference type="CDD" id="cd04179">
    <property type="entry name" value="DPM_DPG-synthase_like"/>
    <property type="match status" value="1"/>
</dbReference>
<dbReference type="Pfam" id="PF00535">
    <property type="entry name" value="Glycos_transf_2"/>
    <property type="match status" value="1"/>
</dbReference>
<gene>
    <name evidence="10" type="ORF">ENF18_02555</name>
</gene>
<dbReference type="EMBL" id="DQWE01000116">
    <property type="protein sequence ID" value="HDI82657.1"/>
    <property type="molecule type" value="Genomic_DNA"/>
</dbReference>
<dbReference type="GO" id="GO:0005886">
    <property type="term" value="C:plasma membrane"/>
    <property type="evidence" value="ECO:0007669"/>
    <property type="project" value="TreeGrafter"/>
</dbReference>
<feature type="domain" description="Glycosyltransferase 2-like" evidence="9">
    <location>
        <begin position="7"/>
        <end position="136"/>
    </location>
</feature>
<dbReference type="PANTHER" id="PTHR48090:SF3">
    <property type="entry name" value="UNDECAPRENYL-PHOSPHATE 4-DEOXY-4-FORMAMIDO-L-ARABINOSE TRANSFERASE"/>
    <property type="match status" value="1"/>
</dbReference>
<dbReference type="GO" id="GO:0009103">
    <property type="term" value="P:lipopolysaccharide biosynthetic process"/>
    <property type="evidence" value="ECO:0007669"/>
    <property type="project" value="UniProtKB-KW"/>
</dbReference>
<dbReference type="InterPro" id="IPR050256">
    <property type="entry name" value="Glycosyltransferase_2"/>
</dbReference>
<evidence type="ECO:0000256" key="5">
    <source>
        <dbReference type="ARBA" id="ARBA00022985"/>
    </source>
</evidence>
<accession>A0A7C0VAF6</accession>
<evidence type="ECO:0000256" key="8">
    <source>
        <dbReference type="SAM" id="Phobius"/>
    </source>
</evidence>
<dbReference type="AlphaFoldDB" id="A0A7C0VAF6"/>
<name>A0A7C0VAF6_UNCW3</name>
<keyword evidence="2" id="KW-0328">Glycosyltransferase</keyword>
<evidence type="ECO:0000256" key="4">
    <source>
        <dbReference type="ARBA" id="ARBA00022692"/>
    </source>
</evidence>
<evidence type="ECO:0000256" key="1">
    <source>
        <dbReference type="ARBA" id="ARBA00022475"/>
    </source>
</evidence>
<dbReference type="Gene3D" id="3.90.550.10">
    <property type="entry name" value="Spore Coat Polysaccharide Biosynthesis Protein SpsA, Chain A"/>
    <property type="match status" value="1"/>
</dbReference>
<proteinExistence type="predicted"/>
<keyword evidence="1" id="KW-1003">Cell membrane</keyword>
<protein>
    <submittedName>
        <fullName evidence="10">Glycosyltransferase family 2 protein</fullName>
    </submittedName>
</protein>
<dbReference type="Proteomes" id="UP000885847">
    <property type="component" value="Unassembled WGS sequence"/>
</dbReference>
<keyword evidence="3" id="KW-0808">Transferase</keyword>
<dbReference type="GO" id="GO:0016757">
    <property type="term" value="F:glycosyltransferase activity"/>
    <property type="evidence" value="ECO:0007669"/>
    <property type="project" value="UniProtKB-KW"/>
</dbReference>
<organism evidence="10">
    <name type="scientific">candidate division WOR-3 bacterium</name>
    <dbReference type="NCBI Taxonomy" id="2052148"/>
    <lineage>
        <taxon>Bacteria</taxon>
        <taxon>Bacteria division WOR-3</taxon>
    </lineage>
</organism>
<evidence type="ECO:0000256" key="6">
    <source>
        <dbReference type="ARBA" id="ARBA00022989"/>
    </source>
</evidence>
<comment type="caution">
    <text evidence="10">The sequence shown here is derived from an EMBL/GenBank/DDBJ whole genome shotgun (WGS) entry which is preliminary data.</text>
</comment>
<evidence type="ECO:0000259" key="9">
    <source>
        <dbReference type="Pfam" id="PF00535"/>
    </source>
</evidence>
<feature type="transmembrane region" description="Helical" evidence="8">
    <location>
        <begin position="231"/>
        <end position="254"/>
    </location>
</feature>
<evidence type="ECO:0000313" key="10">
    <source>
        <dbReference type="EMBL" id="HDI82657.1"/>
    </source>
</evidence>